<dbReference type="InterPro" id="IPR052051">
    <property type="entry name" value="TCR_complex_component"/>
</dbReference>
<dbReference type="PROSITE" id="PS50835">
    <property type="entry name" value="IG_LIKE"/>
    <property type="match status" value="1"/>
</dbReference>
<evidence type="ECO:0000313" key="10">
    <source>
        <dbReference type="EMBL" id="CAL1590436.1"/>
    </source>
</evidence>
<dbReference type="PANTHER" id="PTHR19433">
    <property type="entry name" value="T-CELL RECEPTOR ALPHA CHAIN V REGION-RELATED"/>
    <property type="match status" value="1"/>
</dbReference>
<proteinExistence type="predicted"/>
<evidence type="ECO:0000256" key="4">
    <source>
        <dbReference type="ARBA" id="ARBA00022859"/>
    </source>
</evidence>
<comment type="subcellular location">
    <subcellularLocation>
        <location evidence="1">Cell membrane</location>
    </subcellularLocation>
</comment>
<sequence length="404" mass="45107">MFRVLLVFSLVSVFSLVLATNMNLHETNHFLFAAPGGNITLPCFNKDFKDFGGTYYWYKQSLGKKTVCVSSLTKYQPNPSLLGEFNTSRRFSLDEDSLHYAALSVQSSSRQQRVTAQTDCVYSRLGQSESSLFLDKVRMQFSEEECLKRMAPVQMVCCLLLVQLVTVKSKDFQPSTDGGAAVKTTVLPVALGENVILPSFSENDLQGRLYWYKQSLDNITAVVSSYFGTEFYGDFANNDRFKLDNENNLEISKLLASVHVIVKTLNPGLGVHQIASEPVEAGNSLVLRCEVDSGTYLGPHRVHWFRQSEESAAVLYSEDQCKSDKTNPTNSCFYNLHIQNMSSKQTGTYYCAVAACGQVLFGNGTRLSVREHSSHHVGRGSLWSISNQGRRKNGDRLGITFFTD</sequence>
<dbReference type="AlphaFoldDB" id="A0AAV2KN30"/>
<evidence type="ECO:0000256" key="5">
    <source>
        <dbReference type="ARBA" id="ARBA00023136"/>
    </source>
</evidence>
<evidence type="ECO:0000256" key="2">
    <source>
        <dbReference type="ARBA" id="ARBA00022475"/>
    </source>
</evidence>
<dbReference type="Pfam" id="PF07686">
    <property type="entry name" value="V-set"/>
    <property type="match status" value="1"/>
</dbReference>
<dbReference type="InterPro" id="IPR013106">
    <property type="entry name" value="Ig_V-set"/>
</dbReference>
<dbReference type="InterPro" id="IPR013783">
    <property type="entry name" value="Ig-like_fold"/>
</dbReference>
<dbReference type="Gene3D" id="2.60.40.10">
    <property type="entry name" value="Immunoglobulins"/>
    <property type="match status" value="2"/>
</dbReference>
<feature type="domain" description="Ig-like" evidence="9">
    <location>
        <begin position="267"/>
        <end position="368"/>
    </location>
</feature>
<keyword evidence="2" id="KW-1003">Cell membrane</keyword>
<keyword evidence="4" id="KW-0391">Immunity</keyword>
<dbReference type="GO" id="GO:0009617">
    <property type="term" value="P:response to bacterium"/>
    <property type="evidence" value="ECO:0007669"/>
    <property type="project" value="TreeGrafter"/>
</dbReference>
<dbReference type="CDD" id="cd00099">
    <property type="entry name" value="IgV"/>
    <property type="match status" value="1"/>
</dbReference>
<keyword evidence="11" id="KW-1185">Reference proteome</keyword>
<evidence type="ECO:0000256" key="6">
    <source>
        <dbReference type="ARBA" id="ARBA00023157"/>
    </source>
</evidence>
<dbReference type="Proteomes" id="UP001497482">
    <property type="component" value="Chromosome 19"/>
</dbReference>
<organism evidence="10 11">
    <name type="scientific">Knipowitschia caucasica</name>
    <name type="common">Caucasian dwarf goby</name>
    <name type="synonym">Pomatoschistus caucasicus</name>
    <dbReference type="NCBI Taxonomy" id="637954"/>
    <lineage>
        <taxon>Eukaryota</taxon>
        <taxon>Metazoa</taxon>
        <taxon>Chordata</taxon>
        <taxon>Craniata</taxon>
        <taxon>Vertebrata</taxon>
        <taxon>Euteleostomi</taxon>
        <taxon>Actinopterygii</taxon>
        <taxon>Neopterygii</taxon>
        <taxon>Teleostei</taxon>
        <taxon>Neoteleostei</taxon>
        <taxon>Acanthomorphata</taxon>
        <taxon>Gobiaria</taxon>
        <taxon>Gobiiformes</taxon>
        <taxon>Gobioidei</taxon>
        <taxon>Gobiidae</taxon>
        <taxon>Gobiinae</taxon>
        <taxon>Knipowitschia</taxon>
    </lineage>
</organism>
<dbReference type="InterPro" id="IPR003599">
    <property type="entry name" value="Ig_sub"/>
</dbReference>
<keyword evidence="5" id="KW-0472">Membrane</keyword>
<dbReference type="InterPro" id="IPR007110">
    <property type="entry name" value="Ig-like_dom"/>
</dbReference>
<protein>
    <recommendedName>
        <fullName evidence="9">Ig-like domain-containing protein</fullName>
    </recommendedName>
</protein>
<keyword evidence="6" id="KW-1015">Disulfide bond</keyword>
<feature type="signal peptide" evidence="8">
    <location>
        <begin position="1"/>
        <end position="19"/>
    </location>
</feature>
<reference evidence="10 11" key="1">
    <citation type="submission" date="2024-04" db="EMBL/GenBank/DDBJ databases">
        <authorList>
            <person name="Waldvogel A.-M."/>
            <person name="Schoenle A."/>
        </authorList>
    </citation>
    <scope>NUCLEOTIDE SEQUENCE [LARGE SCALE GENOMIC DNA]</scope>
</reference>
<dbReference type="InterPro" id="IPR036179">
    <property type="entry name" value="Ig-like_dom_sf"/>
</dbReference>
<evidence type="ECO:0000256" key="1">
    <source>
        <dbReference type="ARBA" id="ARBA00004236"/>
    </source>
</evidence>
<evidence type="ECO:0000256" key="3">
    <source>
        <dbReference type="ARBA" id="ARBA00022729"/>
    </source>
</evidence>
<gene>
    <name evidence="10" type="ORF">KC01_LOCUS19948</name>
</gene>
<accession>A0AAV2KN30</accession>
<dbReference type="GO" id="GO:0002376">
    <property type="term" value="P:immune system process"/>
    <property type="evidence" value="ECO:0007669"/>
    <property type="project" value="UniProtKB-KW"/>
</dbReference>
<name>A0AAV2KN30_KNICA</name>
<feature type="chain" id="PRO_5043662782" description="Ig-like domain-containing protein" evidence="8">
    <location>
        <begin position="20"/>
        <end position="404"/>
    </location>
</feature>
<dbReference type="EMBL" id="OZ035841">
    <property type="protein sequence ID" value="CAL1590436.1"/>
    <property type="molecule type" value="Genomic_DNA"/>
</dbReference>
<evidence type="ECO:0000256" key="7">
    <source>
        <dbReference type="ARBA" id="ARBA00023180"/>
    </source>
</evidence>
<evidence type="ECO:0000256" key="8">
    <source>
        <dbReference type="SAM" id="SignalP"/>
    </source>
</evidence>
<dbReference type="GO" id="GO:0005886">
    <property type="term" value="C:plasma membrane"/>
    <property type="evidence" value="ECO:0007669"/>
    <property type="project" value="UniProtKB-SubCell"/>
</dbReference>
<dbReference type="PANTHER" id="PTHR19433:SF133">
    <property type="entry name" value="IMMUNE-TYPE RECEPTOR 5 PRECURSOR-RELATED"/>
    <property type="match status" value="1"/>
</dbReference>
<keyword evidence="7" id="KW-0325">Glycoprotein</keyword>
<keyword evidence="3 8" id="KW-0732">Signal</keyword>
<evidence type="ECO:0000259" key="9">
    <source>
        <dbReference type="PROSITE" id="PS50835"/>
    </source>
</evidence>
<dbReference type="SUPFAM" id="SSF48726">
    <property type="entry name" value="Immunoglobulin"/>
    <property type="match status" value="2"/>
</dbReference>
<evidence type="ECO:0000313" key="11">
    <source>
        <dbReference type="Proteomes" id="UP001497482"/>
    </source>
</evidence>
<dbReference type="SMART" id="SM00409">
    <property type="entry name" value="IG"/>
    <property type="match status" value="2"/>
</dbReference>